<organism evidence="8 9">
    <name type="scientific">Halocynthiibacter styelae</name>
    <dbReference type="NCBI Taxonomy" id="2761955"/>
    <lineage>
        <taxon>Bacteria</taxon>
        <taxon>Pseudomonadati</taxon>
        <taxon>Pseudomonadota</taxon>
        <taxon>Alphaproteobacteria</taxon>
        <taxon>Rhodobacterales</taxon>
        <taxon>Paracoccaceae</taxon>
        <taxon>Halocynthiibacter</taxon>
    </lineage>
</organism>
<name>A0A8J7LQA3_9RHOB</name>
<dbReference type="GO" id="GO:0005886">
    <property type="term" value="C:plasma membrane"/>
    <property type="evidence" value="ECO:0007669"/>
    <property type="project" value="UniProtKB-SubCell"/>
</dbReference>
<protein>
    <submittedName>
        <fullName evidence="8">DUF350 domain-containing protein</fullName>
    </submittedName>
</protein>
<keyword evidence="3" id="KW-1003">Cell membrane</keyword>
<evidence type="ECO:0000256" key="6">
    <source>
        <dbReference type="ARBA" id="ARBA00023136"/>
    </source>
</evidence>
<keyword evidence="6 7" id="KW-0472">Membrane</keyword>
<dbReference type="RefSeq" id="WP_107498073.1">
    <property type="nucleotide sequence ID" value="NZ_JADCKQ010000007.1"/>
</dbReference>
<keyword evidence="5 7" id="KW-1133">Transmembrane helix</keyword>
<evidence type="ECO:0000256" key="2">
    <source>
        <dbReference type="ARBA" id="ARBA00005779"/>
    </source>
</evidence>
<keyword evidence="9" id="KW-1185">Reference proteome</keyword>
<gene>
    <name evidence="8" type="ORF">H1D41_10530</name>
</gene>
<comment type="similarity">
    <text evidence="2">Belongs to the UPF0719 family.</text>
</comment>
<comment type="subcellular location">
    <subcellularLocation>
        <location evidence="1">Cell membrane</location>
        <topology evidence="1">Multi-pass membrane protein</topology>
    </subcellularLocation>
</comment>
<dbReference type="EMBL" id="JADCKQ010000007">
    <property type="protein sequence ID" value="MBI1494072.1"/>
    <property type="molecule type" value="Genomic_DNA"/>
</dbReference>
<accession>A0A8J7LQA3</accession>
<dbReference type="Pfam" id="PF03994">
    <property type="entry name" value="DUF350"/>
    <property type="match status" value="1"/>
</dbReference>
<evidence type="ECO:0000256" key="4">
    <source>
        <dbReference type="ARBA" id="ARBA00022692"/>
    </source>
</evidence>
<evidence type="ECO:0000313" key="8">
    <source>
        <dbReference type="EMBL" id="MBI1494072.1"/>
    </source>
</evidence>
<comment type="caution">
    <text evidence="8">The sequence shown here is derived from an EMBL/GenBank/DDBJ whole genome shotgun (WGS) entry which is preliminary data.</text>
</comment>
<evidence type="ECO:0000256" key="5">
    <source>
        <dbReference type="ARBA" id="ARBA00022989"/>
    </source>
</evidence>
<reference evidence="8" key="1">
    <citation type="submission" date="2020-10" db="EMBL/GenBank/DDBJ databases">
        <title>Paenihalocynthiibacter styelae gen. nov., sp. nov., isolated from stalked sea squirt Styela clava.</title>
        <authorList>
            <person name="Kim Y.-O."/>
            <person name="Yoon J.-H."/>
        </authorList>
    </citation>
    <scope>NUCLEOTIDE SEQUENCE</scope>
    <source>
        <strain evidence="8">MYP1-1</strain>
    </source>
</reference>
<feature type="transmembrane region" description="Helical" evidence="7">
    <location>
        <begin position="53"/>
        <end position="73"/>
    </location>
</feature>
<evidence type="ECO:0000256" key="3">
    <source>
        <dbReference type="ARBA" id="ARBA00022475"/>
    </source>
</evidence>
<sequence>MDLFSAISLAEVVSTIVFSLIGIVILLLCWWVIKTFSPFPIVKEIEKDQNVALAILIASVFLSLSLIISAVILS</sequence>
<evidence type="ECO:0000313" key="9">
    <source>
        <dbReference type="Proteomes" id="UP000640583"/>
    </source>
</evidence>
<evidence type="ECO:0000256" key="7">
    <source>
        <dbReference type="SAM" id="Phobius"/>
    </source>
</evidence>
<proteinExistence type="inferred from homology"/>
<feature type="transmembrane region" description="Helical" evidence="7">
    <location>
        <begin position="12"/>
        <end position="33"/>
    </location>
</feature>
<evidence type="ECO:0000256" key="1">
    <source>
        <dbReference type="ARBA" id="ARBA00004651"/>
    </source>
</evidence>
<dbReference type="Proteomes" id="UP000640583">
    <property type="component" value="Unassembled WGS sequence"/>
</dbReference>
<keyword evidence="4 7" id="KW-0812">Transmembrane</keyword>
<dbReference type="InterPro" id="IPR007140">
    <property type="entry name" value="DUF350"/>
</dbReference>
<dbReference type="AlphaFoldDB" id="A0A8J7LQA3"/>